<feature type="transmembrane region" description="Helical" evidence="2">
    <location>
        <begin position="21"/>
        <end position="43"/>
    </location>
</feature>
<feature type="domain" description="EamA" evidence="3">
    <location>
        <begin position="163"/>
        <end position="296"/>
    </location>
</feature>
<feature type="transmembrane region" description="Helical" evidence="2">
    <location>
        <begin position="80"/>
        <end position="100"/>
    </location>
</feature>
<organism evidence="4 5">
    <name type="scientific">Jatrophihabitans telluris</name>
    <dbReference type="NCBI Taxonomy" id="2038343"/>
    <lineage>
        <taxon>Bacteria</taxon>
        <taxon>Bacillati</taxon>
        <taxon>Actinomycetota</taxon>
        <taxon>Actinomycetes</taxon>
        <taxon>Jatrophihabitantales</taxon>
        <taxon>Jatrophihabitantaceae</taxon>
        <taxon>Jatrophihabitans</taxon>
    </lineage>
</organism>
<dbReference type="PANTHER" id="PTHR22911">
    <property type="entry name" value="ACYL-MALONYL CONDENSING ENZYME-RELATED"/>
    <property type="match status" value="1"/>
</dbReference>
<reference evidence="4" key="2">
    <citation type="submission" date="2022-05" db="EMBL/GenBank/DDBJ databases">
        <authorList>
            <person name="Kim J.-S."/>
            <person name="Lee K."/>
            <person name="Suh M."/>
            <person name="Eom M."/>
            <person name="Kim J.-S."/>
            <person name="Kim D.-S."/>
            <person name="Ko S.-H."/>
            <person name="Shin Y."/>
            <person name="Lee J.-S."/>
        </authorList>
    </citation>
    <scope>NUCLEOTIDE SEQUENCE</scope>
    <source>
        <strain evidence="4">N237</strain>
    </source>
</reference>
<protein>
    <submittedName>
        <fullName evidence="4">DMT family transporter</fullName>
    </submittedName>
</protein>
<evidence type="ECO:0000313" key="4">
    <source>
        <dbReference type="EMBL" id="UQX87671.1"/>
    </source>
</evidence>
<feature type="transmembrane region" description="Helical" evidence="2">
    <location>
        <begin position="192"/>
        <end position="213"/>
    </location>
</feature>
<feature type="transmembrane region" description="Helical" evidence="2">
    <location>
        <begin position="106"/>
        <end position="128"/>
    </location>
</feature>
<dbReference type="RefSeq" id="WP_249770421.1">
    <property type="nucleotide sequence ID" value="NZ_CP097332.1"/>
</dbReference>
<dbReference type="InterPro" id="IPR037185">
    <property type="entry name" value="EmrE-like"/>
</dbReference>
<feature type="transmembrane region" description="Helical" evidence="2">
    <location>
        <begin position="253"/>
        <end position="273"/>
    </location>
</feature>
<feature type="transmembrane region" description="Helical" evidence="2">
    <location>
        <begin position="279"/>
        <end position="296"/>
    </location>
</feature>
<accession>A0ABY4QVI5</accession>
<keyword evidence="5" id="KW-1185">Reference proteome</keyword>
<keyword evidence="2" id="KW-1133">Transmembrane helix</keyword>
<keyword evidence="2" id="KW-0812">Transmembrane</keyword>
<dbReference type="Pfam" id="PF00892">
    <property type="entry name" value="EamA"/>
    <property type="match status" value="2"/>
</dbReference>
<feature type="transmembrane region" description="Helical" evidence="2">
    <location>
        <begin position="49"/>
        <end position="68"/>
    </location>
</feature>
<reference evidence="4" key="1">
    <citation type="journal article" date="2018" name="Int. J. Syst. Evol. Microbiol.">
        <title>Jatrophihabitans telluris sp. nov., isolated from sediment soil of lava forest wetlands and the emended description of the genus Jatrophihabitans.</title>
        <authorList>
            <person name="Lee K.C."/>
            <person name="Suh M.K."/>
            <person name="Eom M.K."/>
            <person name="Kim K.K."/>
            <person name="Kim J.S."/>
            <person name="Kim D.S."/>
            <person name="Ko S.H."/>
            <person name="Shin Y.K."/>
            <person name="Lee J.S."/>
        </authorList>
    </citation>
    <scope>NUCLEOTIDE SEQUENCE</scope>
    <source>
        <strain evidence="4">N237</strain>
    </source>
</reference>
<feature type="domain" description="EamA" evidence="3">
    <location>
        <begin position="22"/>
        <end position="149"/>
    </location>
</feature>
<dbReference type="SUPFAM" id="SSF103481">
    <property type="entry name" value="Multidrug resistance efflux transporter EmrE"/>
    <property type="match status" value="2"/>
</dbReference>
<evidence type="ECO:0000259" key="3">
    <source>
        <dbReference type="Pfam" id="PF00892"/>
    </source>
</evidence>
<gene>
    <name evidence="4" type="ORF">M6D93_15375</name>
</gene>
<evidence type="ECO:0000313" key="5">
    <source>
        <dbReference type="Proteomes" id="UP001056336"/>
    </source>
</evidence>
<dbReference type="EMBL" id="CP097332">
    <property type="protein sequence ID" value="UQX87671.1"/>
    <property type="molecule type" value="Genomic_DNA"/>
</dbReference>
<comment type="similarity">
    <text evidence="1">Belongs to the EamA transporter family.</text>
</comment>
<proteinExistence type="inferred from homology"/>
<dbReference type="InterPro" id="IPR000620">
    <property type="entry name" value="EamA_dom"/>
</dbReference>
<dbReference type="Proteomes" id="UP001056336">
    <property type="component" value="Chromosome"/>
</dbReference>
<evidence type="ECO:0000256" key="2">
    <source>
        <dbReference type="SAM" id="Phobius"/>
    </source>
</evidence>
<dbReference type="PANTHER" id="PTHR22911:SF76">
    <property type="entry name" value="EAMA DOMAIN-CONTAINING PROTEIN"/>
    <property type="match status" value="1"/>
</dbReference>
<feature type="transmembrane region" description="Helical" evidence="2">
    <location>
        <begin position="225"/>
        <end position="246"/>
    </location>
</feature>
<feature type="transmembrane region" description="Helical" evidence="2">
    <location>
        <begin position="160"/>
        <end position="180"/>
    </location>
</feature>
<feature type="transmembrane region" description="Helical" evidence="2">
    <location>
        <begin position="135"/>
        <end position="154"/>
    </location>
</feature>
<name>A0ABY4QVI5_9ACTN</name>
<evidence type="ECO:0000256" key="1">
    <source>
        <dbReference type="ARBA" id="ARBA00007362"/>
    </source>
</evidence>
<sequence>MSSVELAEREESLALPPPRDGVLLAIALAGVSASGPLMAATVAPALAIAFWRNALGAGVTAILAALRHLPEVRVMSARSLLVAAGAGAFLALHFGTWVPSVKYTSVASATALVATQSVFSGLIAAVGGRRLPRPAWFGMALAIVGTTLIAGADFGVSLRALGGDLLALAGGLAAAAYMAAGSVARRSLSAPVYTTVCYSVCALLLLVACLVGGQPLHGYPTRSWVLIGAVTLCAQLFGHTLFNVVLRSVTPTFVGLALLLETPGAAVIAGVWLHQWPTAWALPGLALLFGGLVLVVRSQQGRPEAAPVDLD</sequence>
<keyword evidence="2" id="KW-0472">Membrane</keyword>